<dbReference type="InterPro" id="IPR010738">
    <property type="entry name" value="DUF1310"/>
</dbReference>
<evidence type="ECO:0000256" key="2">
    <source>
        <dbReference type="SAM" id="Phobius"/>
    </source>
</evidence>
<evidence type="ECO:0000313" key="3">
    <source>
        <dbReference type="EMBL" id="WYK00232.1"/>
    </source>
</evidence>
<dbReference type="Proteomes" id="UP000194948">
    <property type="component" value="Chromosome"/>
</dbReference>
<keyword evidence="2" id="KW-0812">Transmembrane</keyword>
<accession>A0AAQ3W8U3</accession>
<keyword evidence="2" id="KW-0472">Membrane</keyword>
<organism evidence="3 4">
    <name type="scientific">Candidatus Enterococcus palustris</name>
    <dbReference type="NCBI Taxonomy" id="1834189"/>
    <lineage>
        <taxon>Bacteria</taxon>
        <taxon>Bacillati</taxon>
        <taxon>Bacillota</taxon>
        <taxon>Bacilli</taxon>
        <taxon>Lactobacillales</taxon>
        <taxon>Enterococcaceae</taxon>
        <taxon>Enterococcus</taxon>
    </lineage>
</organism>
<keyword evidence="4" id="KW-1185">Reference proteome</keyword>
<feature type="transmembrane region" description="Helical" evidence="2">
    <location>
        <begin position="7"/>
        <end position="27"/>
    </location>
</feature>
<evidence type="ECO:0000256" key="1">
    <source>
        <dbReference type="SAM" id="MobiDB-lite"/>
    </source>
</evidence>
<feature type="region of interest" description="Disordered" evidence="1">
    <location>
        <begin position="108"/>
        <end position="134"/>
    </location>
</feature>
<protein>
    <recommendedName>
        <fullName evidence="5">DUF1310 family protein</fullName>
    </recommendedName>
</protein>
<evidence type="ECO:0008006" key="5">
    <source>
        <dbReference type="Google" id="ProtNLM"/>
    </source>
</evidence>
<dbReference type="Pfam" id="PF07006">
    <property type="entry name" value="DUF1310"/>
    <property type="match status" value="1"/>
</dbReference>
<dbReference type="AlphaFoldDB" id="A0AAQ3W8U3"/>
<evidence type="ECO:0000313" key="4">
    <source>
        <dbReference type="Proteomes" id="UP000194948"/>
    </source>
</evidence>
<name>A0AAQ3W8U3_9ENTE</name>
<dbReference type="RefSeq" id="WP_086313787.1">
    <property type="nucleotide sequence ID" value="NZ_CP147244.1"/>
</dbReference>
<sequence length="134" mass="15212">MKKKHRVLLVITIIVLIILTIGGKIYLDEKSFNDEMVKVVKSEEAKKVYEKTIKNNDPKAFTADGIIQSYEIDYDTIKHNPMGGIMFNLIINDNKNLYIHVTLDKESDGRLRNSSGGPSSELDDLLNEREATND</sequence>
<reference evidence="4" key="1">
    <citation type="submission" date="2017-05" db="EMBL/GenBank/DDBJ databases">
        <title>The Genome Sequence of EEnterococcus faecalis 9F2_4866.</title>
        <authorList>
            <consortium name="The Broad Institute Genomics Platform"/>
            <consortium name="The Broad Institute Genomic Center for Infectious Diseases"/>
            <person name="Earl A."/>
            <person name="Manson A."/>
            <person name="Schwartman J."/>
            <person name="Gilmore M."/>
            <person name="Abouelleil A."/>
            <person name="Cao P."/>
            <person name="Chapman S."/>
            <person name="Cusick C."/>
            <person name="Shea T."/>
            <person name="Young S."/>
            <person name="Neafsey D."/>
            <person name="Nusbaum C."/>
            <person name="Birren B."/>
        </authorList>
    </citation>
    <scope>NUCLEOTIDE SEQUENCE [LARGE SCALE GENOMIC DNA]</scope>
    <source>
        <strain evidence="4">7F3_DIV0205</strain>
    </source>
</reference>
<reference evidence="3 4" key="2">
    <citation type="submission" date="2024-03" db="EMBL/GenBank/DDBJ databases">
        <title>The Genome Sequence of Enterococcus sp. DIV0205d.</title>
        <authorList>
            <consortium name="The Broad Institute Genomics Platform"/>
            <consortium name="The Broad Institute Microbial Omics Core"/>
            <consortium name="The Broad Institute Genomic Center for Infectious Diseases"/>
            <person name="Earl A."/>
            <person name="Manson A."/>
            <person name="Gilmore M."/>
            <person name="Schwartman J."/>
            <person name="Shea T."/>
            <person name="Abouelleil A."/>
            <person name="Cao P."/>
            <person name="Chapman S."/>
            <person name="Cusick C."/>
            <person name="Young S."/>
            <person name="Neafsey D."/>
            <person name="Nusbaum C."/>
            <person name="Birren B."/>
        </authorList>
    </citation>
    <scope>NUCLEOTIDE SEQUENCE [LARGE SCALE GENOMIC DNA]</scope>
    <source>
        <strain evidence="3 4">7F3_DIV0205</strain>
    </source>
</reference>
<gene>
    <name evidence="3" type="ORF">A5821_001326</name>
</gene>
<keyword evidence="2" id="KW-1133">Transmembrane helix</keyword>
<dbReference type="EMBL" id="CP147244">
    <property type="protein sequence ID" value="WYK00232.1"/>
    <property type="molecule type" value="Genomic_DNA"/>
</dbReference>
<proteinExistence type="predicted"/>